<dbReference type="PANTHER" id="PTHR43617:SF2">
    <property type="entry name" value="UPF0039 PROTEIN SLL0451"/>
    <property type="match status" value="1"/>
</dbReference>
<dbReference type="InterPro" id="IPR050276">
    <property type="entry name" value="MshD_Acetyltransferase"/>
</dbReference>
<accession>A0A917YTZ0</accession>
<evidence type="ECO:0000313" key="3">
    <source>
        <dbReference type="Proteomes" id="UP000606935"/>
    </source>
</evidence>
<dbReference type="RefSeq" id="WP_188689446.1">
    <property type="nucleotide sequence ID" value="NZ_BMLS01000001.1"/>
</dbReference>
<name>A0A917YTZ0_9ALTE</name>
<dbReference type="PANTHER" id="PTHR43617">
    <property type="entry name" value="L-AMINO ACID N-ACETYLTRANSFERASE"/>
    <property type="match status" value="1"/>
</dbReference>
<organism evidence="2 3">
    <name type="scientific">Bowmanella pacifica</name>
    <dbReference type="NCBI Taxonomy" id="502051"/>
    <lineage>
        <taxon>Bacteria</taxon>
        <taxon>Pseudomonadati</taxon>
        <taxon>Pseudomonadota</taxon>
        <taxon>Gammaproteobacteria</taxon>
        <taxon>Alteromonadales</taxon>
        <taxon>Alteromonadaceae</taxon>
        <taxon>Bowmanella</taxon>
    </lineage>
</organism>
<reference evidence="2" key="2">
    <citation type="submission" date="2020-09" db="EMBL/GenBank/DDBJ databases">
        <authorList>
            <person name="Sun Q."/>
            <person name="Zhou Y."/>
        </authorList>
    </citation>
    <scope>NUCLEOTIDE SEQUENCE</scope>
    <source>
        <strain evidence="2">CGMCC 1.7086</strain>
    </source>
</reference>
<dbReference type="Proteomes" id="UP000606935">
    <property type="component" value="Unassembled WGS sequence"/>
</dbReference>
<dbReference type="Gene3D" id="3.40.630.30">
    <property type="match status" value="1"/>
</dbReference>
<dbReference type="Pfam" id="PF13527">
    <property type="entry name" value="Acetyltransf_9"/>
    <property type="match status" value="1"/>
</dbReference>
<comment type="caution">
    <text evidence="2">The sequence shown here is derived from an EMBL/GenBank/DDBJ whole genome shotgun (WGS) entry which is preliminary data.</text>
</comment>
<gene>
    <name evidence="2" type="primary">yhbS</name>
    <name evidence="2" type="ORF">GCM10010982_03570</name>
</gene>
<reference evidence="2" key="1">
    <citation type="journal article" date="2014" name="Int. J. Syst. Evol. Microbiol.">
        <title>Complete genome sequence of Corynebacterium casei LMG S-19264T (=DSM 44701T), isolated from a smear-ripened cheese.</title>
        <authorList>
            <consortium name="US DOE Joint Genome Institute (JGI-PGF)"/>
            <person name="Walter F."/>
            <person name="Albersmeier A."/>
            <person name="Kalinowski J."/>
            <person name="Ruckert C."/>
        </authorList>
    </citation>
    <scope>NUCLEOTIDE SEQUENCE</scope>
    <source>
        <strain evidence="2">CGMCC 1.7086</strain>
    </source>
</reference>
<dbReference type="CDD" id="cd04301">
    <property type="entry name" value="NAT_SF"/>
    <property type="match status" value="1"/>
</dbReference>
<dbReference type="GO" id="GO:0016747">
    <property type="term" value="F:acyltransferase activity, transferring groups other than amino-acyl groups"/>
    <property type="evidence" value="ECO:0007669"/>
    <property type="project" value="InterPro"/>
</dbReference>
<proteinExistence type="predicted"/>
<dbReference type="AlphaFoldDB" id="A0A917YTZ0"/>
<evidence type="ECO:0000259" key="1">
    <source>
        <dbReference type="PROSITE" id="PS51186"/>
    </source>
</evidence>
<sequence length="168" mass="17848">MSIKIRKEQPSDIQGIYDVTVAAFLDAPHTDHTEQFIVNALRKSGALSLSLVAEENGSIIGHIALSPVTISDGTEGWYGLGPVSVVPGKQGKGVGSMLINAAMQELKHAKAQGCVLLGEPGYYHRFGFKAQQGLVLEGVPADYFQALVLQGDLPQGSVTYHRAFSAKG</sequence>
<dbReference type="EMBL" id="BMLS01000001">
    <property type="protein sequence ID" value="GGO64359.1"/>
    <property type="molecule type" value="Genomic_DNA"/>
</dbReference>
<feature type="domain" description="N-acetyltransferase" evidence="1">
    <location>
        <begin position="3"/>
        <end position="154"/>
    </location>
</feature>
<evidence type="ECO:0000313" key="2">
    <source>
        <dbReference type="EMBL" id="GGO64359.1"/>
    </source>
</evidence>
<protein>
    <submittedName>
        <fullName evidence="2">GCN5 family N-acetyltransferase</fullName>
    </submittedName>
</protein>
<dbReference type="SUPFAM" id="SSF55729">
    <property type="entry name" value="Acyl-CoA N-acyltransferases (Nat)"/>
    <property type="match status" value="1"/>
</dbReference>
<dbReference type="PROSITE" id="PS51186">
    <property type="entry name" value="GNAT"/>
    <property type="match status" value="1"/>
</dbReference>
<keyword evidence="3" id="KW-1185">Reference proteome</keyword>
<dbReference type="InterPro" id="IPR016181">
    <property type="entry name" value="Acyl_CoA_acyltransferase"/>
</dbReference>
<dbReference type="InterPro" id="IPR000182">
    <property type="entry name" value="GNAT_dom"/>
</dbReference>